<sequence>MKRFLKSAGLPIGVFALAIGSAFATNAMKNNALTVPAYQQIDSKGVTCTPRIASCDINGSEACTWEEAPSLQHNLYGMEFDEELNQTVCTLRLYKTE</sequence>
<dbReference type="InterPro" id="IPR045391">
    <property type="entry name" value="DUF6520"/>
</dbReference>
<dbReference type="AlphaFoldDB" id="A0AAJ4W6U1"/>
<keyword evidence="3" id="KW-1185">Reference proteome</keyword>
<protein>
    <submittedName>
        <fullName evidence="2">Uncharacterized protein</fullName>
    </submittedName>
</protein>
<dbReference type="EMBL" id="FOFY01000020">
    <property type="protein sequence ID" value="SER58520.1"/>
    <property type="molecule type" value="Genomic_DNA"/>
</dbReference>
<evidence type="ECO:0000313" key="3">
    <source>
        <dbReference type="Proteomes" id="UP000183496"/>
    </source>
</evidence>
<gene>
    <name evidence="2" type="ORF">SAMN04488089_12026</name>
</gene>
<keyword evidence="1" id="KW-0732">Signal</keyword>
<name>A0AAJ4W6U1_MYRPR</name>
<dbReference type="KEGG" id="mpw:MPR_1300"/>
<accession>A0AAJ4W6U1</accession>
<feature type="chain" id="PRO_5042487037" evidence="1">
    <location>
        <begin position="25"/>
        <end position="97"/>
    </location>
</feature>
<dbReference type="Proteomes" id="UP000183496">
    <property type="component" value="Unassembled WGS sequence"/>
</dbReference>
<evidence type="ECO:0000256" key="1">
    <source>
        <dbReference type="SAM" id="SignalP"/>
    </source>
</evidence>
<proteinExistence type="predicted"/>
<organism evidence="2 3">
    <name type="scientific">Myroides profundi</name>
    <dbReference type="NCBI Taxonomy" id="480520"/>
    <lineage>
        <taxon>Bacteria</taxon>
        <taxon>Pseudomonadati</taxon>
        <taxon>Bacteroidota</taxon>
        <taxon>Flavobacteriia</taxon>
        <taxon>Flavobacteriales</taxon>
        <taxon>Flavobacteriaceae</taxon>
        <taxon>Myroides</taxon>
    </lineage>
</organism>
<evidence type="ECO:0000313" key="2">
    <source>
        <dbReference type="EMBL" id="SER58520.1"/>
    </source>
</evidence>
<dbReference type="Pfam" id="PF20130">
    <property type="entry name" value="DUF6520"/>
    <property type="match status" value="1"/>
</dbReference>
<dbReference type="RefSeq" id="WP_041890440.1">
    <property type="nucleotide sequence ID" value="NZ_CP010817.1"/>
</dbReference>
<feature type="signal peptide" evidence="1">
    <location>
        <begin position="1"/>
        <end position="24"/>
    </location>
</feature>
<reference evidence="2 3" key="1">
    <citation type="submission" date="2016-10" db="EMBL/GenBank/DDBJ databases">
        <authorList>
            <person name="Varghese N."/>
            <person name="Submissions S."/>
        </authorList>
    </citation>
    <scope>NUCLEOTIDE SEQUENCE [LARGE SCALE GENOMIC DNA]</scope>
    <source>
        <strain evidence="3">DSM 19823 / KCTC 23066 / CCTCC M 208030 / D25</strain>
    </source>
</reference>
<comment type="caution">
    <text evidence="2">The sequence shown here is derived from an EMBL/GenBank/DDBJ whole genome shotgun (WGS) entry which is preliminary data.</text>
</comment>